<evidence type="ECO:0000313" key="3">
    <source>
        <dbReference type="Proteomes" id="UP001066276"/>
    </source>
</evidence>
<evidence type="ECO:0000313" key="2">
    <source>
        <dbReference type="EMBL" id="KAJ1114599.1"/>
    </source>
</evidence>
<keyword evidence="3" id="KW-1185">Reference proteome</keyword>
<sequence length="108" mass="11393">MERAIKSGGSVMGWKAAVVTLDPRRKVGASVIGLSGLSVEEAGPAEPIAQQKPCGPIVGYFNLAQKQSRHARTCGLESGERAADSETYLMPEPGINRTQGNSVGRELL</sequence>
<organism evidence="2 3">
    <name type="scientific">Pleurodeles waltl</name>
    <name type="common">Iberian ribbed newt</name>
    <dbReference type="NCBI Taxonomy" id="8319"/>
    <lineage>
        <taxon>Eukaryota</taxon>
        <taxon>Metazoa</taxon>
        <taxon>Chordata</taxon>
        <taxon>Craniata</taxon>
        <taxon>Vertebrata</taxon>
        <taxon>Euteleostomi</taxon>
        <taxon>Amphibia</taxon>
        <taxon>Batrachia</taxon>
        <taxon>Caudata</taxon>
        <taxon>Salamandroidea</taxon>
        <taxon>Salamandridae</taxon>
        <taxon>Pleurodelinae</taxon>
        <taxon>Pleurodeles</taxon>
    </lineage>
</organism>
<dbReference type="AlphaFoldDB" id="A0AAV7NGF7"/>
<reference evidence="2" key="1">
    <citation type="journal article" date="2022" name="bioRxiv">
        <title>Sequencing and chromosome-scale assembly of the giantPleurodeles waltlgenome.</title>
        <authorList>
            <person name="Brown T."/>
            <person name="Elewa A."/>
            <person name="Iarovenko S."/>
            <person name="Subramanian E."/>
            <person name="Araus A.J."/>
            <person name="Petzold A."/>
            <person name="Susuki M."/>
            <person name="Suzuki K.-i.T."/>
            <person name="Hayashi T."/>
            <person name="Toyoda A."/>
            <person name="Oliveira C."/>
            <person name="Osipova E."/>
            <person name="Leigh N.D."/>
            <person name="Simon A."/>
            <person name="Yun M.H."/>
        </authorList>
    </citation>
    <scope>NUCLEOTIDE SEQUENCE</scope>
    <source>
        <strain evidence="2">20211129_DDA</strain>
        <tissue evidence="2">Liver</tissue>
    </source>
</reference>
<name>A0AAV7NGF7_PLEWA</name>
<gene>
    <name evidence="2" type="ORF">NDU88_002834</name>
</gene>
<comment type="caution">
    <text evidence="2">The sequence shown here is derived from an EMBL/GenBank/DDBJ whole genome shotgun (WGS) entry which is preliminary data.</text>
</comment>
<evidence type="ECO:0000256" key="1">
    <source>
        <dbReference type="SAM" id="MobiDB-lite"/>
    </source>
</evidence>
<accession>A0AAV7NGF7</accession>
<protein>
    <submittedName>
        <fullName evidence="2">Uncharacterized protein</fullName>
    </submittedName>
</protein>
<dbReference type="EMBL" id="JANPWB010000012">
    <property type="protein sequence ID" value="KAJ1114599.1"/>
    <property type="molecule type" value="Genomic_DNA"/>
</dbReference>
<proteinExistence type="predicted"/>
<feature type="region of interest" description="Disordered" evidence="1">
    <location>
        <begin position="86"/>
        <end position="108"/>
    </location>
</feature>
<dbReference type="Proteomes" id="UP001066276">
    <property type="component" value="Chromosome 8"/>
</dbReference>